<evidence type="ECO:0000256" key="1">
    <source>
        <dbReference type="SAM" id="MobiDB-lite"/>
    </source>
</evidence>
<evidence type="ECO:0000313" key="3">
    <source>
        <dbReference type="Proteomes" id="UP000626844"/>
    </source>
</evidence>
<feature type="region of interest" description="Disordered" evidence="1">
    <location>
        <begin position="1"/>
        <end position="48"/>
    </location>
</feature>
<name>A0A926RWX7_9BACI</name>
<dbReference type="EMBL" id="JACXAI010000004">
    <property type="protein sequence ID" value="MBD1379592.1"/>
    <property type="molecule type" value="Genomic_DNA"/>
</dbReference>
<sequence length="48" mass="5289">MFGFGKDRKKERKAPGVKDASAMNNALNEAEKALEGDPLQEAVKKKQN</sequence>
<proteinExistence type="predicted"/>
<feature type="compositionally biased region" description="Basic and acidic residues" evidence="1">
    <location>
        <begin position="1"/>
        <end position="16"/>
    </location>
</feature>
<dbReference type="Proteomes" id="UP000626844">
    <property type="component" value="Unassembled WGS sequence"/>
</dbReference>
<dbReference type="AlphaFoldDB" id="A0A926RWX7"/>
<reference evidence="2" key="1">
    <citation type="submission" date="2020-09" db="EMBL/GenBank/DDBJ databases">
        <title>A novel bacterium of genus Bacillus, isolated from South China Sea.</title>
        <authorList>
            <person name="Huang H."/>
            <person name="Mo K."/>
            <person name="Hu Y."/>
        </authorList>
    </citation>
    <scope>NUCLEOTIDE SEQUENCE</scope>
    <source>
        <strain evidence="2">IB182487</strain>
    </source>
</reference>
<comment type="caution">
    <text evidence="2">The sequence shown here is derived from an EMBL/GenBank/DDBJ whole genome shotgun (WGS) entry which is preliminary data.</text>
</comment>
<organism evidence="2 3">
    <name type="scientific">Metabacillus arenae</name>
    <dbReference type="NCBI Taxonomy" id="2771434"/>
    <lineage>
        <taxon>Bacteria</taxon>
        <taxon>Bacillati</taxon>
        <taxon>Bacillota</taxon>
        <taxon>Bacilli</taxon>
        <taxon>Bacillales</taxon>
        <taxon>Bacillaceae</taxon>
        <taxon>Metabacillus</taxon>
    </lineage>
</organism>
<gene>
    <name evidence="2" type="ORF">IC621_05060</name>
</gene>
<keyword evidence="3" id="KW-1185">Reference proteome</keyword>
<accession>A0A926RWX7</accession>
<dbReference type="RefSeq" id="WP_191156384.1">
    <property type="nucleotide sequence ID" value="NZ_JACXAI010000004.1"/>
</dbReference>
<dbReference type="InterPro" id="IPR014220">
    <property type="entry name" value="SASP_SspJ"/>
</dbReference>
<dbReference type="Pfam" id="PF09575">
    <property type="entry name" value="Spore_SspJ"/>
    <property type="match status" value="1"/>
</dbReference>
<evidence type="ECO:0000313" key="2">
    <source>
        <dbReference type="EMBL" id="MBD1379592.1"/>
    </source>
</evidence>
<protein>
    <submittedName>
        <fullName evidence="2">Small, acid-soluble spore protein, SspJ family</fullName>
    </submittedName>
</protein>